<dbReference type="OrthoDB" id="9794157at2"/>
<reference evidence="3 4" key="1">
    <citation type="submission" date="2016-10" db="EMBL/GenBank/DDBJ databases">
        <authorList>
            <person name="Varghese N."/>
            <person name="Submissions S."/>
        </authorList>
    </citation>
    <scope>NUCLEOTIDE SEQUENCE [LARGE SCALE GENOMIC DNA]</scope>
    <source>
        <strain evidence="3 4">S7-754</strain>
    </source>
</reference>
<accession>A0A1G7HX01</accession>
<dbReference type="InterPro" id="IPR037171">
    <property type="entry name" value="NagB/RpiA_transferase-like"/>
</dbReference>
<evidence type="ECO:0000313" key="3">
    <source>
        <dbReference type="EMBL" id="SDF05010.1"/>
    </source>
</evidence>
<dbReference type="EMBL" id="FNBI01000002">
    <property type="protein sequence ID" value="SDF05010.1"/>
    <property type="molecule type" value="Genomic_DNA"/>
</dbReference>
<gene>
    <name evidence="2" type="ORF">GQR91_12485</name>
    <name evidence="3" type="ORF">SAMN05216557_10230</name>
</gene>
<protein>
    <submittedName>
        <fullName evidence="3">L-lactate dehydrogenase complex protein LldG</fullName>
    </submittedName>
</protein>
<evidence type="ECO:0000313" key="2">
    <source>
        <dbReference type="EMBL" id="MWC44465.1"/>
    </source>
</evidence>
<dbReference type="Pfam" id="PF02589">
    <property type="entry name" value="LUD_dom"/>
    <property type="match status" value="1"/>
</dbReference>
<reference evidence="2 5" key="2">
    <citation type="submission" date="2019-12" db="EMBL/GenBank/DDBJ databases">
        <authorList>
            <person name="Zheng J."/>
        </authorList>
    </citation>
    <scope>NUCLEOTIDE SEQUENCE [LARGE SCALE GENOMIC DNA]</scope>
    <source>
        <strain evidence="2 5">DSM 27347</strain>
    </source>
</reference>
<evidence type="ECO:0000259" key="1">
    <source>
        <dbReference type="Pfam" id="PF02589"/>
    </source>
</evidence>
<evidence type="ECO:0000313" key="5">
    <source>
        <dbReference type="Proteomes" id="UP000436801"/>
    </source>
</evidence>
<evidence type="ECO:0000313" key="4">
    <source>
        <dbReference type="Proteomes" id="UP000323502"/>
    </source>
</evidence>
<dbReference type="Gene3D" id="3.40.50.10420">
    <property type="entry name" value="NagB/RpiA/CoA transferase-like"/>
    <property type="match status" value="1"/>
</dbReference>
<dbReference type="RefSeq" id="WP_149681531.1">
    <property type="nucleotide sequence ID" value="NZ_FNBI01000002.1"/>
</dbReference>
<dbReference type="AlphaFoldDB" id="A0A1G7HX01"/>
<organism evidence="3 4">
    <name type="scientific">Sphingomonas carotinifaciens</name>
    <dbReference type="NCBI Taxonomy" id="1166323"/>
    <lineage>
        <taxon>Bacteria</taxon>
        <taxon>Pseudomonadati</taxon>
        <taxon>Pseudomonadota</taxon>
        <taxon>Alphaproteobacteria</taxon>
        <taxon>Sphingomonadales</taxon>
        <taxon>Sphingomonadaceae</taxon>
        <taxon>Sphingomonas</taxon>
    </lineage>
</organism>
<dbReference type="SUPFAM" id="SSF100950">
    <property type="entry name" value="NagB/RpiA/CoA transferase-like"/>
    <property type="match status" value="1"/>
</dbReference>
<dbReference type="InterPro" id="IPR003741">
    <property type="entry name" value="LUD_dom"/>
</dbReference>
<keyword evidence="4" id="KW-1185">Reference proteome</keyword>
<sequence length="205" mass="21465">MTAREAILGALRGAPVDPARLDAEAAALVARVERPAVDPGALLPAFLDRLAQPGLGATVAPITGFDALPAAVAAYMAEHGLPRALYLPPNPRLTAADWRDFDLRPSSAPDEAVVVAVARCGVAETGSLVMETAPAAPMLPNFLGLHHLVVVPRIVAYLEDALRSDPPPRAHYWITGVSGTTDIEGSYVRGAHGPRFLHVLPLDGA</sequence>
<dbReference type="EMBL" id="WSUT01000005">
    <property type="protein sequence ID" value="MWC44465.1"/>
    <property type="molecule type" value="Genomic_DNA"/>
</dbReference>
<proteinExistence type="predicted"/>
<feature type="domain" description="LUD" evidence="1">
    <location>
        <begin position="117"/>
        <end position="200"/>
    </location>
</feature>
<dbReference type="Proteomes" id="UP000436801">
    <property type="component" value="Unassembled WGS sequence"/>
</dbReference>
<dbReference type="InterPro" id="IPR024185">
    <property type="entry name" value="FTHF_cligase-like_sf"/>
</dbReference>
<name>A0A1G7HX01_9SPHN</name>
<dbReference type="Proteomes" id="UP000323502">
    <property type="component" value="Unassembled WGS sequence"/>
</dbReference>